<evidence type="ECO:0000256" key="1">
    <source>
        <dbReference type="SAM" id="MobiDB-lite"/>
    </source>
</evidence>
<proteinExistence type="predicted"/>
<feature type="region of interest" description="Disordered" evidence="1">
    <location>
        <begin position="165"/>
        <end position="188"/>
    </location>
</feature>
<feature type="region of interest" description="Disordered" evidence="1">
    <location>
        <begin position="229"/>
        <end position="254"/>
    </location>
</feature>
<keyword evidence="2" id="KW-0812">Transmembrane</keyword>
<feature type="transmembrane region" description="Helical" evidence="2">
    <location>
        <begin position="47"/>
        <end position="69"/>
    </location>
</feature>
<gene>
    <name evidence="3" type="ORF">OTU49_011791</name>
</gene>
<feature type="transmembrane region" description="Helical" evidence="2">
    <location>
        <begin position="18"/>
        <end position="35"/>
    </location>
</feature>
<keyword evidence="4" id="KW-1185">Reference proteome</keyword>
<comment type="caution">
    <text evidence="3">The sequence shown here is derived from an EMBL/GenBank/DDBJ whole genome shotgun (WGS) entry which is preliminary data.</text>
</comment>
<feature type="region of interest" description="Disordered" evidence="1">
    <location>
        <begin position="260"/>
        <end position="279"/>
    </location>
</feature>
<evidence type="ECO:0000313" key="4">
    <source>
        <dbReference type="Proteomes" id="UP001445076"/>
    </source>
</evidence>
<dbReference type="EMBL" id="JARKIK010000089">
    <property type="protein sequence ID" value="KAK8723570.1"/>
    <property type="molecule type" value="Genomic_DNA"/>
</dbReference>
<evidence type="ECO:0000313" key="3">
    <source>
        <dbReference type="EMBL" id="KAK8723570.1"/>
    </source>
</evidence>
<accession>A0AAW0W325</accession>
<keyword evidence="2" id="KW-1133">Transmembrane helix</keyword>
<reference evidence="3 4" key="1">
    <citation type="journal article" date="2024" name="BMC Genomics">
        <title>Genome assembly of redclaw crayfish (Cherax quadricarinatus) provides insights into its immune adaptation and hypoxia tolerance.</title>
        <authorList>
            <person name="Liu Z."/>
            <person name="Zheng J."/>
            <person name="Li H."/>
            <person name="Fang K."/>
            <person name="Wang S."/>
            <person name="He J."/>
            <person name="Zhou D."/>
            <person name="Weng S."/>
            <person name="Chi M."/>
            <person name="Gu Z."/>
            <person name="He J."/>
            <person name="Li F."/>
            <person name="Wang M."/>
        </authorList>
    </citation>
    <scope>NUCLEOTIDE SEQUENCE [LARGE SCALE GENOMIC DNA]</scope>
    <source>
        <strain evidence="3">ZL_2023a</strain>
    </source>
</reference>
<keyword evidence="2" id="KW-0472">Membrane</keyword>
<feature type="compositionally biased region" description="Polar residues" evidence="1">
    <location>
        <begin position="168"/>
        <end position="186"/>
    </location>
</feature>
<sequence length="279" mass="29485">MSSPLEQLCNFPNFTQQAYRYGIALSCIGVLLNWLGVAQAHIEAVRYLGVALVIVGSFLIIAAMCRWMFLSPQSTIVSEVPSERVGDLHVITVPMGGIQGPPCVQGPLCAPGAATTTQGKPPDYFLVVEKPPSYEEAMSMLLPYAATSSSSWHLSASGLEDFLAPNQVPGSQVDGTTSASPHNCQGGSECLPEVLLPPAYSSQMSPSASASMGNGDSCLPLEDIPRCPVTTQAPPCSDAPQPNPSTATAEPPMEIIKLPDKCHKTCHTPPPSQDHIDDK</sequence>
<protein>
    <submittedName>
        <fullName evidence="3">Uncharacterized protein</fullName>
    </submittedName>
</protein>
<organism evidence="3 4">
    <name type="scientific">Cherax quadricarinatus</name>
    <name type="common">Australian red claw crayfish</name>
    <dbReference type="NCBI Taxonomy" id="27406"/>
    <lineage>
        <taxon>Eukaryota</taxon>
        <taxon>Metazoa</taxon>
        <taxon>Ecdysozoa</taxon>
        <taxon>Arthropoda</taxon>
        <taxon>Crustacea</taxon>
        <taxon>Multicrustacea</taxon>
        <taxon>Malacostraca</taxon>
        <taxon>Eumalacostraca</taxon>
        <taxon>Eucarida</taxon>
        <taxon>Decapoda</taxon>
        <taxon>Pleocyemata</taxon>
        <taxon>Astacidea</taxon>
        <taxon>Parastacoidea</taxon>
        <taxon>Parastacidae</taxon>
        <taxon>Cherax</taxon>
    </lineage>
</organism>
<name>A0AAW0W325_CHEQU</name>
<dbReference type="AlphaFoldDB" id="A0AAW0W325"/>
<dbReference type="Proteomes" id="UP001445076">
    <property type="component" value="Unassembled WGS sequence"/>
</dbReference>
<evidence type="ECO:0000256" key="2">
    <source>
        <dbReference type="SAM" id="Phobius"/>
    </source>
</evidence>